<dbReference type="Proteomes" id="UP000018895">
    <property type="component" value="Unassembled WGS sequence"/>
</dbReference>
<evidence type="ECO:0000313" key="3">
    <source>
        <dbReference type="Proteomes" id="UP000018895"/>
    </source>
</evidence>
<dbReference type="SUPFAM" id="SSF53756">
    <property type="entry name" value="UDP-Glycosyltransferase/glycogen phosphorylase"/>
    <property type="match status" value="1"/>
</dbReference>
<dbReference type="AlphaFoldDB" id="W4QGA4"/>
<accession>W4QGA4</accession>
<dbReference type="EMBL" id="BAUU01000014">
    <property type="protein sequence ID" value="GAE30932.1"/>
    <property type="molecule type" value="Genomic_DNA"/>
</dbReference>
<organism evidence="2 3">
    <name type="scientific">Halalkalibacter hemicellulosilyticusJCM 9152</name>
    <dbReference type="NCBI Taxonomy" id="1236971"/>
    <lineage>
        <taxon>Bacteria</taxon>
        <taxon>Bacillati</taxon>
        <taxon>Bacillota</taxon>
        <taxon>Bacilli</taxon>
        <taxon>Bacillales</taxon>
        <taxon>Bacillaceae</taxon>
        <taxon>Halalkalibacter</taxon>
    </lineage>
</organism>
<evidence type="ECO:0000259" key="1">
    <source>
        <dbReference type="Pfam" id="PF13524"/>
    </source>
</evidence>
<reference evidence="2" key="1">
    <citation type="journal article" date="2014" name="Genome Announc.">
        <title>Draft Genome Sequences of Three Alkaliphilic Bacillus Strains, Bacillus wakoensis JCM 9140T, Bacillus akibai JCM 9157T, and Bacillus hemicellulosilyticus JCM 9152T.</title>
        <authorList>
            <person name="Yuki M."/>
            <person name="Oshima K."/>
            <person name="Suda W."/>
            <person name="Oshida Y."/>
            <person name="Kitamura K."/>
            <person name="Iida T."/>
            <person name="Hattori M."/>
            <person name="Ohkuma M."/>
        </authorList>
    </citation>
    <scope>NUCLEOTIDE SEQUENCE [LARGE SCALE GENOMIC DNA]</scope>
    <source>
        <strain evidence="2">JCM 9152</strain>
    </source>
</reference>
<dbReference type="Gene3D" id="3.40.50.2000">
    <property type="entry name" value="Glycogen Phosphorylase B"/>
    <property type="match status" value="1"/>
</dbReference>
<dbReference type="STRING" id="1236971.JCM9152_2365"/>
<proteinExistence type="predicted"/>
<dbReference type="Pfam" id="PF13524">
    <property type="entry name" value="Glyco_trans_1_2"/>
    <property type="match status" value="1"/>
</dbReference>
<keyword evidence="3" id="KW-1185">Reference proteome</keyword>
<gene>
    <name evidence="2" type="ORF">JCM9152_2365</name>
</gene>
<evidence type="ECO:0000313" key="2">
    <source>
        <dbReference type="EMBL" id="GAE30932.1"/>
    </source>
</evidence>
<dbReference type="OrthoDB" id="110463at2"/>
<feature type="domain" description="Spore protein YkvP/CgeB glycosyl transferase-like" evidence="1">
    <location>
        <begin position="163"/>
        <end position="319"/>
    </location>
</feature>
<dbReference type="InterPro" id="IPR055259">
    <property type="entry name" value="YkvP/CgeB_Glyco_trans-like"/>
</dbReference>
<sequence length="332" mass="39156">MNRLLYISSGKKTLSDLTPSLTLAFKHLEDSRKGFRFQTHSLLKESLEALEKKLKTFHPTIIVIFGQDTHPALEYVKHMNVPIGLWVVNDPYRISDYYDKAKQYDFIITEESSCVPFYKKQLNIHAFHFPLGVNEQNYYPIPNVNKCYDFSFIGNATPSRLSFFDSLLKRQHSHTFILIGKGWNQLRQYKRFQHQIKSMFMKPKDVCKIYNQSKIVLNLHRSDNDLNKNPYQLKALTPNNRTFDICASKSFQLVSYREGLTDYFDLNKEIVSFHDARDLTDKINYFIQNKKKRELIAKNGFIRTLQCHTYKQRVETLLNSFTDELTIIRPVQ</sequence>
<dbReference type="RefSeq" id="WP_148296477.1">
    <property type="nucleotide sequence ID" value="NZ_BAUU01000014.1"/>
</dbReference>
<comment type="caution">
    <text evidence="2">The sequence shown here is derived from an EMBL/GenBank/DDBJ whole genome shotgun (WGS) entry which is preliminary data.</text>
</comment>
<protein>
    <recommendedName>
        <fullName evidence="1">Spore protein YkvP/CgeB glycosyl transferase-like domain-containing protein</fullName>
    </recommendedName>
</protein>
<name>W4QGA4_9BACI</name>